<dbReference type="RefSeq" id="WP_369453852.1">
    <property type="nucleotide sequence ID" value="NZ_JBGCUO010000001.1"/>
</dbReference>
<dbReference type="EMBL" id="JBGCUO010000001">
    <property type="protein sequence ID" value="MEY1660605.1"/>
    <property type="molecule type" value="Genomic_DNA"/>
</dbReference>
<evidence type="ECO:0000313" key="3">
    <source>
        <dbReference type="EMBL" id="MEY1660605.1"/>
    </source>
</evidence>
<dbReference type="InterPro" id="IPR036779">
    <property type="entry name" value="LysM_dom_sf"/>
</dbReference>
<evidence type="ECO:0000256" key="1">
    <source>
        <dbReference type="SAM" id="SignalP"/>
    </source>
</evidence>
<feature type="chain" id="PRO_5046397116" evidence="1">
    <location>
        <begin position="24"/>
        <end position="352"/>
    </location>
</feature>
<evidence type="ECO:0000259" key="2">
    <source>
        <dbReference type="PROSITE" id="PS51782"/>
    </source>
</evidence>
<dbReference type="InterPro" id="IPR052196">
    <property type="entry name" value="Bact_Kbp"/>
</dbReference>
<feature type="signal peptide" evidence="1">
    <location>
        <begin position="1"/>
        <end position="23"/>
    </location>
</feature>
<protein>
    <submittedName>
        <fullName evidence="3">LysM peptidoglycan-binding domain-containing protein</fullName>
    </submittedName>
</protein>
<dbReference type="PANTHER" id="PTHR34700:SF4">
    <property type="entry name" value="PHAGE-LIKE ELEMENT PBSX PROTEIN XKDP"/>
    <property type="match status" value="1"/>
</dbReference>
<dbReference type="SUPFAM" id="SSF54106">
    <property type="entry name" value="LysM domain"/>
    <property type="match status" value="1"/>
</dbReference>
<comment type="caution">
    <text evidence="3">The sequence shown here is derived from an EMBL/GenBank/DDBJ whole genome shotgun (WGS) entry which is preliminary data.</text>
</comment>
<dbReference type="InterPro" id="IPR018392">
    <property type="entry name" value="LysM"/>
</dbReference>
<keyword evidence="4" id="KW-1185">Reference proteome</keyword>
<proteinExistence type="predicted"/>
<keyword evidence="1" id="KW-0732">Signal</keyword>
<dbReference type="CDD" id="cd00118">
    <property type="entry name" value="LysM"/>
    <property type="match status" value="1"/>
</dbReference>
<dbReference type="Gene3D" id="3.10.350.10">
    <property type="entry name" value="LysM domain"/>
    <property type="match status" value="1"/>
</dbReference>
<name>A0ABV4ACN5_9GAMM</name>
<dbReference type="Pfam" id="PF01476">
    <property type="entry name" value="LysM"/>
    <property type="match status" value="1"/>
</dbReference>
<dbReference type="Proteomes" id="UP001562065">
    <property type="component" value="Unassembled WGS sequence"/>
</dbReference>
<reference evidence="3 4" key="1">
    <citation type="submission" date="2024-07" db="EMBL/GenBank/DDBJ databases">
        <authorList>
            <person name="Ren Q."/>
        </authorList>
    </citation>
    <scope>NUCLEOTIDE SEQUENCE [LARGE SCALE GENOMIC DNA]</scope>
    <source>
        <strain evidence="3 4">REN37</strain>
    </source>
</reference>
<dbReference type="PROSITE" id="PS51782">
    <property type="entry name" value="LYSM"/>
    <property type="match status" value="1"/>
</dbReference>
<sequence>MMKSLLRALSCGVLLGFAGWVGADVALRSDPPQEYHVKKGDTLWDISNAFLRNPWQWPALWHQNPHIDNPHLIYPGDVLHLVYINGQPQLDISRVVALSPGDERLSPQVRELPLSSAIPAIPLSSIQSFLREALILSKEDVDNAPYLVGGTDRRVIYGSNDTVYGRDPVNKWQDLAPDYGVYRVGQPYIDATTREVLGYGAVRIGTMRVTAQDGELVTFRVTAANEDLRANDRILLSPEHRQQSIYYPSAPDNMQDGNVLQVFGRLNSAARHDVVVLNRGTRDGVQEGNVLEVFQRGEQVRDRNRGEMLQLPDVKAGTLVVFRAFEKASYALIIESTRAIYVQDLVRSPTVD</sequence>
<feature type="domain" description="LysM" evidence="2">
    <location>
        <begin position="33"/>
        <end position="81"/>
    </location>
</feature>
<dbReference type="PANTHER" id="PTHR34700">
    <property type="entry name" value="POTASSIUM BINDING PROTEIN KBP"/>
    <property type="match status" value="1"/>
</dbReference>
<organism evidence="3 4">
    <name type="scientific">Isoalcanivorax beigongshangi</name>
    <dbReference type="NCBI Taxonomy" id="3238810"/>
    <lineage>
        <taxon>Bacteria</taxon>
        <taxon>Pseudomonadati</taxon>
        <taxon>Pseudomonadota</taxon>
        <taxon>Gammaproteobacteria</taxon>
        <taxon>Oceanospirillales</taxon>
        <taxon>Alcanivoracaceae</taxon>
        <taxon>Isoalcanivorax</taxon>
    </lineage>
</organism>
<gene>
    <name evidence="3" type="ORF">AB5I84_00415</name>
</gene>
<evidence type="ECO:0000313" key="4">
    <source>
        <dbReference type="Proteomes" id="UP001562065"/>
    </source>
</evidence>
<accession>A0ABV4ACN5</accession>